<dbReference type="PANTHER" id="PTHR34374:SF1">
    <property type="entry name" value="LARGE RIBOSOMAL RNA SUBUNIT ACCUMULATION PROTEIN YCED HOMOLOG 1, CHLOROPLASTIC"/>
    <property type="match status" value="1"/>
</dbReference>
<dbReference type="EMBL" id="CAEZXP010000001">
    <property type="protein sequence ID" value="CAB4691218.1"/>
    <property type="molecule type" value="Genomic_DNA"/>
</dbReference>
<dbReference type="AlphaFoldDB" id="A0A6J6P3C4"/>
<sequence length="168" mass="18770">MTTFALRNVKLRPGEEFVTALQVELPSFAYGGERYASVAPETEAKLVIDRTLSGTMYLLRLDARLHGPCYRCLGEALLDVPINAREYQDEKPDDPELETPYVNDNELDVSGWARDAIALALPEKILCRPDCAGLCPQCGKNLNDEPHTHEEPKADSRWGALEALRDEL</sequence>
<accession>A0A6J6P3C4</accession>
<reference evidence="1" key="1">
    <citation type="submission" date="2020-05" db="EMBL/GenBank/DDBJ databases">
        <authorList>
            <person name="Chiriac C."/>
            <person name="Salcher M."/>
            <person name="Ghai R."/>
            <person name="Kavagutti S V."/>
        </authorList>
    </citation>
    <scope>NUCLEOTIDE SEQUENCE</scope>
</reference>
<proteinExistence type="predicted"/>
<name>A0A6J6P3C4_9ZZZZ</name>
<dbReference type="Pfam" id="PF02620">
    <property type="entry name" value="YceD"/>
    <property type="match status" value="1"/>
</dbReference>
<evidence type="ECO:0000313" key="1">
    <source>
        <dbReference type="EMBL" id="CAB4691218.1"/>
    </source>
</evidence>
<organism evidence="1">
    <name type="scientific">freshwater metagenome</name>
    <dbReference type="NCBI Taxonomy" id="449393"/>
    <lineage>
        <taxon>unclassified sequences</taxon>
        <taxon>metagenomes</taxon>
        <taxon>ecological metagenomes</taxon>
    </lineage>
</organism>
<gene>
    <name evidence="1" type="ORF">UFOPK2399_00730</name>
</gene>
<dbReference type="PANTHER" id="PTHR34374">
    <property type="entry name" value="LARGE RIBOSOMAL RNA SUBUNIT ACCUMULATION PROTEIN YCED HOMOLOG 1, CHLOROPLASTIC"/>
    <property type="match status" value="1"/>
</dbReference>
<dbReference type="InterPro" id="IPR003772">
    <property type="entry name" value="YceD"/>
</dbReference>
<protein>
    <submittedName>
        <fullName evidence="1">Unannotated protein</fullName>
    </submittedName>
</protein>